<feature type="domain" description="Luciferase-like" evidence="7">
    <location>
        <begin position="36"/>
        <end position="387"/>
    </location>
</feature>
<dbReference type="InterPro" id="IPR011251">
    <property type="entry name" value="Luciferase-like_dom"/>
</dbReference>
<dbReference type="Gene3D" id="3.20.20.30">
    <property type="entry name" value="Luciferase-like domain"/>
    <property type="match status" value="1"/>
</dbReference>
<dbReference type="PIRSF" id="PIRSF000337">
    <property type="entry name" value="NTA_MOA"/>
    <property type="match status" value="1"/>
</dbReference>
<dbReference type="InterPro" id="IPR051260">
    <property type="entry name" value="Diverse_substr_monoxygenases"/>
</dbReference>
<keyword evidence="3" id="KW-0560">Oxidoreductase</keyword>
<dbReference type="SUPFAM" id="SSF51679">
    <property type="entry name" value="Bacterial luciferase-like"/>
    <property type="match status" value="1"/>
</dbReference>
<keyword evidence="2 6" id="KW-0288">FMN</keyword>
<accession>A0A286BZD3</accession>
<proteinExistence type="inferred from homology"/>
<dbReference type="AlphaFoldDB" id="A0A286BZD3"/>
<evidence type="ECO:0000259" key="7">
    <source>
        <dbReference type="Pfam" id="PF00296"/>
    </source>
</evidence>
<dbReference type="EMBL" id="OCMY01000001">
    <property type="protein sequence ID" value="SOD39488.1"/>
    <property type="molecule type" value="Genomic_DNA"/>
</dbReference>
<keyword evidence="9" id="KW-1185">Reference proteome</keyword>
<sequence length="458" mass="50946">MSTSNRIILSAFTMAAVSHINYGMWRHPDEQGWRYTDIEYWTALATLLEENHFDCLFIADALGLLDTWNGSPAASLKNGIQSPLIDPLLLVSAMAGVTQRLGFGVTVSTTYEQPYLLARKFTTLDHLTDGRIAWNVVTSQLDSAARNLGLDQQMEHDQRYERADEFLAVCYQLWQHSWQRHALQRDKLRGIYTDPAQVKAIKHHGRFFTVPDAHLSEPSPQRTPVLFQAGGSPRGIHFAAQHAEVVFVAGLDAAGVKKQVQAIKQQAKRAGRAPDAIKFISAVTVITGENAAEAEAHYQQLRELYDLQGALVHYSASTGVDLAKHDIDSPLDWQHTNANQSLLKMITGAPGEPRKTLREVFKPEIGFGRQKTFVGSGEQVADQIEAWLSASETDGINLAQWLSPRSLADFARWVVPMLQQRGRLTPQPQNSTLRQRLFGTASAEPAADHPAINPAFRR</sequence>
<dbReference type="InterPro" id="IPR016215">
    <property type="entry name" value="NTA_MOA"/>
</dbReference>
<name>A0A286BZD3_9GAMM</name>
<evidence type="ECO:0000256" key="2">
    <source>
        <dbReference type="ARBA" id="ARBA00022643"/>
    </source>
</evidence>
<dbReference type="InterPro" id="IPR036661">
    <property type="entry name" value="Luciferase-like_sf"/>
</dbReference>
<evidence type="ECO:0000313" key="8">
    <source>
        <dbReference type="EMBL" id="SOD39488.1"/>
    </source>
</evidence>
<dbReference type="NCBIfam" id="TIGR03860">
    <property type="entry name" value="FMN_nitrolo"/>
    <property type="match status" value="1"/>
</dbReference>
<feature type="binding site" evidence="6">
    <location>
        <position position="60"/>
    </location>
    <ligand>
        <name>FMN</name>
        <dbReference type="ChEBI" id="CHEBI:58210"/>
    </ligand>
</feature>
<dbReference type="Proteomes" id="UP000219271">
    <property type="component" value="Unassembled WGS sequence"/>
</dbReference>
<dbReference type="RefSeq" id="WP_097097287.1">
    <property type="nucleotide sequence ID" value="NZ_OCMY01000001.1"/>
</dbReference>
<dbReference type="GO" id="GO:0004497">
    <property type="term" value="F:monooxygenase activity"/>
    <property type="evidence" value="ECO:0007669"/>
    <property type="project" value="UniProtKB-KW"/>
</dbReference>
<gene>
    <name evidence="8" type="ORF">SAMN06273570_3936</name>
</gene>
<dbReference type="OrthoDB" id="9814695at2"/>
<evidence type="ECO:0000256" key="1">
    <source>
        <dbReference type="ARBA" id="ARBA00022630"/>
    </source>
</evidence>
<evidence type="ECO:0000256" key="5">
    <source>
        <dbReference type="ARBA" id="ARBA00033748"/>
    </source>
</evidence>
<evidence type="ECO:0000256" key="6">
    <source>
        <dbReference type="PIRSR" id="PIRSR000337-1"/>
    </source>
</evidence>
<reference evidence="9" key="1">
    <citation type="submission" date="2017-09" db="EMBL/GenBank/DDBJ databases">
        <authorList>
            <person name="Varghese N."/>
            <person name="Submissions S."/>
        </authorList>
    </citation>
    <scope>NUCLEOTIDE SEQUENCE [LARGE SCALE GENOMIC DNA]</scope>
    <source>
        <strain evidence="9">JKS000234</strain>
    </source>
</reference>
<keyword evidence="1 6" id="KW-0285">Flavoprotein</keyword>
<comment type="similarity">
    <text evidence="5">Belongs to the NtaA/SnaA/DszA monooxygenase family.</text>
</comment>
<evidence type="ECO:0000256" key="4">
    <source>
        <dbReference type="ARBA" id="ARBA00023033"/>
    </source>
</evidence>
<evidence type="ECO:0000313" key="9">
    <source>
        <dbReference type="Proteomes" id="UP000219271"/>
    </source>
</evidence>
<feature type="binding site" evidence="6">
    <location>
        <position position="160"/>
    </location>
    <ligand>
        <name>FMN</name>
        <dbReference type="ChEBI" id="CHEBI:58210"/>
    </ligand>
</feature>
<protein>
    <submittedName>
        <fullName evidence="8">FMN-dependent oxidoreductase, nitrilotriacetate monooxygenase family</fullName>
    </submittedName>
</protein>
<evidence type="ECO:0000256" key="3">
    <source>
        <dbReference type="ARBA" id="ARBA00023002"/>
    </source>
</evidence>
<keyword evidence="4 8" id="KW-0503">Monooxygenase</keyword>
<feature type="binding site" evidence="6">
    <location>
        <position position="232"/>
    </location>
    <ligand>
        <name>FMN</name>
        <dbReference type="ChEBI" id="CHEBI:58210"/>
    </ligand>
</feature>
<dbReference type="GO" id="GO:0016705">
    <property type="term" value="F:oxidoreductase activity, acting on paired donors, with incorporation or reduction of molecular oxygen"/>
    <property type="evidence" value="ECO:0007669"/>
    <property type="project" value="InterPro"/>
</dbReference>
<dbReference type="PANTHER" id="PTHR30011:SF16">
    <property type="entry name" value="C2H2 FINGER DOMAIN TRANSCRIPTION FACTOR (EUROFUNG)-RELATED"/>
    <property type="match status" value="1"/>
</dbReference>
<organism evidence="8 9">
    <name type="scientific">Candidatus Pantoea floridensis</name>
    <dbReference type="NCBI Taxonomy" id="1938870"/>
    <lineage>
        <taxon>Bacteria</taxon>
        <taxon>Pseudomonadati</taxon>
        <taxon>Pseudomonadota</taxon>
        <taxon>Gammaproteobacteria</taxon>
        <taxon>Enterobacterales</taxon>
        <taxon>Erwiniaceae</taxon>
        <taxon>Pantoea</taxon>
    </lineage>
</organism>
<feature type="binding site" evidence="6">
    <location>
        <position position="156"/>
    </location>
    <ligand>
        <name>FMN</name>
        <dbReference type="ChEBI" id="CHEBI:58210"/>
    </ligand>
</feature>
<dbReference type="Pfam" id="PF00296">
    <property type="entry name" value="Bac_luciferase"/>
    <property type="match status" value="1"/>
</dbReference>
<feature type="binding site" evidence="6">
    <location>
        <position position="106"/>
    </location>
    <ligand>
        <name>FMN</name>
        <dbReference type="ChEBI" id="CHEBI:58210"/>
    </ligand>
</feature>
<dbReference type="PANTHER" id="PTHR30011">
    <property type="entry name" value="ALKANESULFONATE MONOOXYGENASE-RELATED"/>
    <property type="match status" value="1"/>
</dbReference>